<evidence type="ECO:0000256" key="5">
    <source>
        <dbReference type="ARBA" id="ARBA00022490"/>
    </source>
</evidence>
<dbReference type="GO" id="GO:0030145">
    <property type="term" value="F:manganese ion binding"/>
    <property type="evidence" value="ECO:0007669"/>
    <property type="project" value="UniProtKB-UniRule"/>
</dbReference>
<keyword evidence="15 20" id="KW-0464">Manganese</keyword>
<comment type="similarity">
    <text evidence="4 20">Belongs to the glycosyltransferase 13 family.</text>
</comment>
<comment type="cofactor">
    <cofactor evidence="20">
        <name>Mn(2+)</name>
        <dbReference type="ChEBI" id="CHEBI:29035"/>
    </cofactor>
    <text evidence="20">The cofactor is mostly bound to the substrate.</text>
</comment>
<dbReference type="InterPro" id="IPR052261">
    <property type="entry name" value="Glycosyltransferase_13"/>
</dbReference>
<evidence type="ECO:0000256" key="10">
    <source>
        <dbReference type="ARBA" id="ARBA00022968"/>
    </source>
</evidence>
<keyword evidence="9 20" id="KW-0479">Metal-binding</keyword>
<dbReference type="GO" id="GO:0000139">
    <property type="term" value="C:Golgi membrane"/>
    <property type="evidence" value="ECO:0007669"/>
    <property type="project" value="UniProtKB-SubCell"/>
</dbReference>
<reference evidence="21" key="1">
    <citation type="journal article" date="2023" name="Mol. Biol. Evol.">
        <title>Third-Generation Sequencing Reveals the Adaptive Role of the Epigenome in Three Deep-Sea Polychaetes.</title>
        <authorList>
            <person name="Perez M."/>
            <person name="Aroh O."/>
            <person name="Sun Y."/>
            <person name="Lan Y."/>
            <person name="Juniper S.K."/>
            <person name="Young C.R."/>
            <person name="Angers B."/>
            <person name="Qian P.Y."/>
        </authorList>
    </citation>
    <scope>NUCLEOTIDE SEQUENCE</scope>
    <source>
        <strain evidence="21">R07B-5</strain>
    </source>
</reference>
<evidence type="ECO:0000256" key="6">
    <source>
        <dbReference type="ARBA" id="ARBA00022676"/>
    </source>
</evidence>
<keyword evidence="12 20" id="KW-0333">Golgi apparatus</keyword>
<gene>
    <name evidence="21" type="ORF">NP493_659g01051</name>
</gene>
<dbReference type="Pfam" id="PF03071">
    <property type="entry name" value="GNT-I"/>
    <property type="match status" value="1"/>
</dbReference>
<keyword evidence="5" id="KW-0963">Cytoplasm</keyword>
<evidence type="ECO:0000256" key="18">
    <source>
        <dbReference type="ARBA" id="ARBA00041712"/>
    </source>
</evidence>
<evidence type="ECO:0000256" key="2">
    <source>
        <dbReference type="ARBA" id="ARBA00004556"/>
    </source>
</evidence>
<keyword evidence="13" id="KW-0472">Membrane</keyword>
<evidence type="ECO:0000256" key="17">
    <source>
        <dbReference type="ARBA" id="ARBA00038949"/>
    </source>
</evidence>
<dbReference type="GO" id="GO:0006487">
    <property type="term" value="P:protein N-linked glycosylation"/>
    <property type="evidence" value="ECO:0007669"/>
    <property type="project" value="TreeGrafter"/>
</dbReference>
<keyword evidence="10 20" id="KW-0735">Signal-anchor</keyword>
<proteinExistence type="inferred from homology"/>
<keyword evidence="6 20" id="KW-0328">Glycosyltransferase</keyword>
<protein>
    <recommendedName>
        <fullName evidence="17 20">Alpha-1,3-mannosyl-glycoprotein 2-beta-N-acetylglucosaminyltransferase</fullName>
        <shortName evidence="20">GNT-I</shortName>
        <shortName evidence="20">GlcNAc-T I</shortName>
        <ecNumber evidence="17 20">2.4.1.101</ecNumber>
    </recommendedName>
    <alternativeName>
        <fullName evidence="18 20">N-glycosyl-oligosaccharide-glycoprotein N-acetylglucosaminyltransferase I</fullName>
    </alternativeName>
</protein>
<keyword evidence="22" id="KW-1185">Reference proteome</keyword>
<evidence type="ECO:0000256" key="15">
    <source>
        <dbReference type="ARBA" id="ARBA00023211"/>
    </source>
</evidence>
<comment type="catalytic activity">
    <reaction evidence="19 20">
        <text>N(4)-(alpha-D-Man-(1-&gt;3)-[alpha-D-Man-(1-&gt;3)-[alpha-D-Man-(1-&gt;6)]-alpha-D-Man-(1-&gt;6)]-beta-D-Man-(1-&gt;4)-beta-D-GlcNAc-(1-&gt;4)-beta-D-GlcNAc)-L-asparaginyl-[protein] (N-glucan mannose isomer 5A1,2) + UDP-N-acetyl-alpha-D-glucosamine = N(4)-{beta-D-GlcNAc-(1-&gt;2)-alpha-D-Man-(1-&gt;3)-[alpha-D-Man-(1-&gt;3)-[alpha-D-Man-(1-&gt;6)]-alpha-D-Man-(1-&gt;6)]-beta-D-Man-(1-&gt;4)-beta-D-GlcNAc-(1-&gt;4)-beta-D-GlcNAc}-L-asparaginyl-[protein] + UDP + H(+)</text>
        <dbReference type="Rhea" id="RHEA:11456"/>
        <dbReference type="Rhea" id="RHEA-COMP:14367"/>
        <dbReference type="Rhea" id="RHEA-COMP:14368"/>
        <dbReference type="ChEBI" id="CHEBI:15378"/>
        <dbReference type="ChEBI" id="CHEBI:57705"/>
        <dbReference type="ChEBI" id="CHEBI:58223"/>
        <dbReference type="ChEBI" id="CHEBI:59087"/>
        <dbReference type="ChEBI" id="CHEBI:60625"/>
        <dbReference type="EC" id="2.4.1.101"/>
    </reaction>
</comment>
<keyword evidence="11" id="KW-1133">Transmembrane helix</keyword>
<dbReference type="FunFam" id="3.10.180.20:FF:000001">
    <property type="entry name" value="alpha-1,3-mannosyl-glycoprotein 2-beta-N-acetylglucosaminyltransferase"/>
    <property type="match status" value="1"/>
</dbReference>
<evidence type="ECO:0000256" key="13">
    <source>
        <dbReference type="ARBA" id="ARBA00023136"/>
    </source>
</evidence>
<evidence type="ECO:0000256" key="11">
    <source>
        <dbReference type="ARBA" id="ARBA00022989"/>
    </source>
</evidence>
<comment type="pathway">
    <text evidence="3 20">Protein modification; protein glycosylation.</text>
</comment>
<evidence type="ECO:0000256" key="3">
    <source>
        <dbReference type="ARBA" id="ARBA00004922"/>
    </source>
</evidence>
<comment type="subcellular location">
    <subcellularLocation>
        <location evidence="2">Cytoplasm</location>
        <location evidence="2">Perinuclear region</location>
    </subcellularLocation>
    <subcellularLocation>
        <location evidence="1 20">Golgi apparatus membrane</location>
        <topology evidence="1 20">Single-pass type II membrane protein</topology>
    </subcellularLocation>
</comment>
<dbReference type="InterPro" id="IPR029044">
    <property type="entry name" value="Nucleotide-diphossugar_trans"/>
</dbReference>
<dbReference type="PANTHER" id="PTHR10468:SF0">
    <property type="entry name" value="ALPHA-1,3-MANNOSYL-GLYCOPROTEIN 2-BETA-N-ACETYLGLUCOSAMINYLTRANSFERASE"/>
    <property type="match status" value="1"/>
</dbReference>
<sequence>MRRRSLTYFLLAVFLTWNGMTYIFLSTRPANKSRAVEKIQKRLNDLNSMIKKQAAIQISLLGHLGELKQQQFDYRRRQIDIPIVESIKQQIQKSTLPRHDLPVVLPVLVIACNRPAIKRCLDQLIEHRPSETQFPIIVSQDCGHAPTAKVIQSYGTKVKHITHPDLSTIEVPGKLRKFRGYFNIARHYRWALEQVFMVEKHKAVIIVEDDLDISPDFFEYFSATFPLLLSDPTLWCVSAWNDNGKTSMVDADKPQLLYRTDFFPGLGWMLTRETFLELQPKWPKTFWDDWMRHPDQRRDRTCIRPEIPRTSTFGRIGISKGQFFDKHLKYIKKNEKFVPFTKLDLSYLKKENYDEKFVQTVYSAPLMSVSQVVSGARPEETAVRIQYDDKMSYKVLSKKLGLMDDLKSGVGRVSYRGVITFMYNGRRVYLAPPATWSGYNTSWN</sequence>
<dbReference type="InterPro" id="IPR004139">
    <property type="entry name" value="Glyco_trans_13"/>
</dbReference>
<evidence type="ECO:0000256" key="20">
    <source>
        <dbReference type="RuleBase" id="RU368119"/>
    </source>
</evidence>
<name>A0AAD9KRU8_RIDPI</name>
<dbReference type="GO" id="GO:0048471">
    <property type="term" value="C:perinuclear region of cytoplasm"/>
    <property type="evidence" value="ECO:0007669"/>
    <property type="project" value="UniProtKB-SubCell"/>
</dbReference>
<dbReference type="Proteomes" id="UP001209878">
    <property type="component" value="Unassembled WGS sequence"/>
</dbReference>
<evidence type="ECO:0000256" key="7">
    <source>
        <dbReference type="ARBA" id="ARBA00022679"/>
    </source>
</evidence>
<comment type="caution">
    <text evidence="21">The sequence shown here is derived from an EMBL/GenBank/DDBJ whole genome shotgun (WGS) entry which is preliminary data.</text>
</comment>
<dbReference type="Gene3D" id="3.10.180.20">
    <property type="entry name" value="N-Acetylglucosaminyltransferase I, Domain 2"/>
    <property type="match status" value="1"/>
</dbReference>
<dbReference type="GO" id="GO:0003827">
    <property type="term" value="F:alpha-1,3-mannosylglycoprotein 2-beta-N-acetylglucosaminyltransferase activity"/>
    <property type="evidence" value="ECO:0007669"/>
    <property type="project" value="UniProtKB-UniRule"/>
</dbReference>
<evidence type="ECO:0000256" key="12">
    <source>
        <dbReference type="ARBA" id="ARBA00023034"/>
    </source>
</evidence>
<evidence type="ECO:0000313" key="22">
    <source>
        <dbReference type="Proteomes" id="UP001209878"/>
    </source>
</evidence>
<dbReference type="AlphaFoldDB" id="A0AAD9KRU8"/>
<keyword evidence="14" id="KW-1015">Disulfide bond</keyword>
<evidence type="ECO:0000256" key="19">
    <source>
        <dbReference type="ARBA" id="ARBA00049421"/>
    </source>
</evidence>
<organism evidence="21 22">
    <name type="scientific">Ridgeia piscesae</name>
    <name type="common">Tubeworm</name>
    <dbReference type="NCBI Taxonomy" id="27915"/>
    <lineage>
        <taxon>Eukaryota</taxon>
        <taxon>Metazoa</taxon>
        <taxon>Spiralia</taxon>
        <taxon>Lophotrochozoa</taxon>
        <taxon>Annelida</taxon>
        <taxon>Polychaeta</taxon>
        <taxon>Sedentaria</taxon>
        <taxon>Canalipalpata</taxon>
        <taxon>Sabellida</taxon>
        <taxon>Siboglinidae</taxon>
        <taxon>Ridgeia</taxon>
    </lineage>
</organism>
<keyword evidence="7" id="KW-0808">Transferase</keyword>
<dbReference type="SUPFAM" id="SSF53448">
    <property type="entry name" value="Nucleotide-diphospho-sugar transferases"/>
    <property type="match status" value="1"/>
</dbReference>
<dbReference type="Gene3D" id="3.90.550.10">
    <property type="entry name" value="Spore Coat Polysaccharide Biosynthesis Protein SpsA, Chain A"/>
    <property type="match status" value="1"/>
</dbReference>
<dbReference type="FunFam" id="3.90.550.10:FF:000055">
    <property type="entry name" value="Alpha-1,3-mannosyl-glycoprotein 2-beta-N-acetylglucosaminyltransferase"/>
    <property type="match status" value="1"/>
</dbReference>
<evidence type="ECO:0000256" key="14">
    <source>
        <dbReference type="ARBA" id="ARBA00023157"/>
    </source>
</evidence>
<evidence type="ECO:0000256" key="8">
    <source>
        <dbReference type="ARBA" id="ARBA00022692"/>
    </source>
</evidence>
<evidence type="ECO:0000256" key="9">
    <source>
        <dbReference type="ARBA" id="ARBA00022723"/>
    </source>
</evidence>
<accession>A0AAD9KRU8</accession>
<evidence type="ECO:0000256" key="1">
    <source>
        <dbReference type="ARBA" id="ARBA00004323"/>
    </source>
</evidence>
<dbReference type="CDD" id="cd02514">
    <property type="entry name" value="GT13_GLCNAC-TI"/>
    <property type="match status" value="1"/>
</dbReference>
<dbReference type="EMBL" id="JAODUO010000660">
    <property type="protein sequence ID" value="KAK2176493.1"/>
    <property type="molecule type" value="Genomic_DNA"/>
</dbReference>
<keyword evidence="8" id="KW-0812">Transmembrane</keyword>
<comment type="function">
    <text evidence="16 20">Initiates complex N-linked carbohydrate formation. Essential for the conversion of high-mannose to hybrid and complex N-glycans.</text>
</comment>
<evidence type="ECO:0000313" key="21">
    <source>
        <dbReference type="EMBL" id="KAK2176493.1"/>
    </source>
</evidence>
<evidence type="ECO:0000256" key="16">
    <source>
        <dbReference type="ARBA" id="ARBA00037706"/>
    </source>
</evidence>
<dbReference type="EC" id="2.4.1.101" evidence="17 20"/>
<evidence type="ECO:0000256" key="4">
    <source>
        <dbReference type="ARBA" id="ARBA00006492"/>
    </source>
</evidence>
<dbReference type="PANTHER" id="PTHR10468">
    <property type="entry name" value="PROTEIN O-LINKED-MANNOSE BETA-1,2-N-ACETYLGLUCOSAMINYLTRANSFERASE 1/ALPHA-1,3-MANNOSYL-GLYCOPROTEIN 2-BETA-N-ACETYLGLUCOSAMINYLTRANSFERASE"/>
    <property type="match status" value="1"/>
</dbReference>